<organism evidence="1 2">
    <name type="scientific">Rubus argutus</name>
    <name type="common">Southern blackberry</name>
    <dbReference type="NCBI Taxonomy" id="59490"/>
    <lineage>
        <taxon>Eukaryota</taxon>
        <taxon>Viridiplantae</taxon>
        <taxon>Streptophyta</taxon>
        <taxon>Embryophyta</taxon>
        <taxon>Tracheophyta</taxon>
        <taxon>Spermatophyta</taxon>
        <taxon>Magnoliopsida</taxon>
        <taxon>eudicotyledons</taxon>
        <taxon>Gunneridae</taxon>
        <taxon>Pentapetalae</taxon>
        <taxon>rosids</taxon>
        <taxon>fabids</taxon>
        <taxon>Rosales</taxon>
        <taxon>Rosaceae</taxon>
        <taxon>Rosoideae</taxon>
        <taxon>Rosoideae incertae sedis</taxon>
        <taxon>Rubus</taxon>
    </lineage>
</organism>
<proteinExistence type="predicted"/>
<accession>A0AAW1VYV6</accession>
<reference evidence="1 2" key="1">
    <citation type="journal article" date="2023" name="G3 (Bethesda)">
        <title>A chromosome-length genome assembly and annotation of blackberry (Rubus argutus, cv. 'Hillquist').</title>
        <authorList>
            <person name="Bruna T."/>
            <person name="Aryal R."/>
            <person name="Dudchenko O."/>
            <person name="Sargent D.J."/>
            <person name="Mead D."/>
            <person name="Buti M."/>
            <person name="Cavallini A."/>
            <person name="Hytonen T."/>
            <person name="Andres J."/>
            <person name="Pham M."/>
            <person name="Weisz D."/>
            <person name="Mascagni F."/>
            <person name="Usai G."/>
            <person name="Natali L."/>
            <person name="Bassil N."/>
            <person name="Fernandez G.E."/>
            <person name="Lomsadze A."/>
            <person name="Armour M."/>
            <person name="Olukolu B."/>
            <person name="Poorten T."/>
            <person name="Britton C."/>
            <person name="Davik J."/>
            <person name="Ashrafi H."/>
            <person name="Aiden E.L."/>
            <person name="Borodovsky M."/>
            <person name="Worthington M."/>
        </authorList>
    </citation>
    <scope>NUCLEOTIDE SEQUENCE [LARGE SCALE GENOMIC DNA]</scope>
    <source>
        <strain evidence="1">PI 553951</strain>
    </source>
</reference>
<comment type="caution">
    <text evidence="1">The sequence shown here is derived from an EMBL/GenBank/DDBJ whole genome shotgun (WGS) entry which is preliminary data.</text>
</comment>
<dbReference type="AlphaFoldDB" id="A0AAW1VYV6"/>
<name>A0AAW1VYV6_RUBAR</name>
<dbReference type="EMBL" id="JBEDUW010000007">
    <property type="protein sequence ID" value="KAK9912053.1"/>
    <property type="molecule type" value="Genomic_DNA"/>
</dbReference>
<protein>
    <submittedName>
        <fullName evidence="1">Uncharacterized protein</fullName>
    </submittedName>
</protein>
<evidence type="ECO:0000313" key="2">
    <source>
        <dbReference type="Proteomes" id="UP001457282"/>
    </source>
</evidence>
<dbReference type="Proteomes" id="UP001457282">
    <property type="component" value="Unassembled WGS sequence"/>
</dbReference>
<keyword evidence="2" id="KW-1185">Reference proteome</keyword>
<gene>
    <name evidence="1" type="ORF">M0R45_035928</name>
</gene>
<sequence>MASVESLDQLHIATTGTLMFQSVQRSQTTLFHQWNTPGEGGSRCVCLSPNRDAISWVRTGTDGCKLMHNAIGEYTFPVSSVQSRGFARITPSLVGLDLHVFSVWFCLMTTSCGMWELQTSEQKLITIRFAVIARLLLPSGEMGVSLGEVLIPVE</sequence>
<evidence type="ECO:0000313" key="1">
    <source>
        <dbReference type="EMBL" id="KAK9912053.1"/>
    </source>
</evidence>